<reference evidence="3 4" key="2">
    <citation type="journal article" date="2012" name="Stand. Genomic Sci.">
        <title>Complete genome sequence of the aquatic bacterium Runella slithyformis type strain (LSU 4(T)).</title>
        <authorList>
            <person name="Copeland A."/>
            <person name="Zhang X."/>
            <person name="Misra M."/>
            <person name="Lapidus A."/>
            <person name="Nolan M."/>
            <person name="Lucas S."/>
            <person name="Deshpande S."/>
            <person name="Cheng J.F."/>
            <person name="Tapia R."/>
            <person name="Goodwin L.A."/>
            <person name="Pitluck S."/>
            <person name="Liolios K."/>
            <person name="Pagani I."/>
            <person name="Ivanova N."/>
            <person name="Mikhailova N."/>
            <person name="Pati A."/>
            <person name="Chen A."/>
            <person name="Palaniappan K."/>
            <person name="Land M."/>
            <person name="Hauser L."/>
            <person name="Pan C."/>
            <person name="Jeffries C.D."/>
            <person name="Detter J.C."/>
            <person name="Brambilla E.M."/>
            <person name="Rohde M."/>
            <person name="Djao O.D."/>
            <person name="Goker M."/>
            <person name="Sikorski J."/>
            <person name="Tindall B.J."/>
            <person name="Woyke T."/>
            <person name="Bristow J."/>
            <person name="Eisen J.A."/>
            <person name="Markowitz V."/>
            <person name="Hugenholtz P."/>
            <person name="Kyrpides N.C."/>
            <person name="Klenk H.P."/>
            <person name="Mavromatis K."/>
        </authorList>
    </citation>
    <scope>NUCLEOTIDE SEQUENCE [LARGE SCALE GENOMIC DNA]</scope>
    <source>
        <strain evidence="4">ATCC 29530 / DSM 19594 / LMG 11500 / NCIMB 11436 / LSU 4</strain>
    </source>
</reference>
<dbReference type="KEGG" id="rsi:Runsl_5462"/>
<gene>
    <name evidence="3" type="ordered locus">Runsl_5462</name>
</gene>
<dbReference type="GO" id="GO:0016787">
    <property type="term" value="F:hydrolase activity"/>
    <property type="evidence" value="ECO:0007669"/>
    <property type="project" value="UniProtKB-KW"/>
</dbReference>
<dbReference type="InterPro" id="IPR036278">
    <property type="entry name" value="Sialidase_sf"/>
</dbReference>
<evidence type="ECO:0000259" key="2">
    <source>
        <dbReference type="Pfam" id="PF15902"/>
    </source>
</evidence>
<keyword evidence="3" id="KW-0378">Hydrolase</keyword>
<name>A0A7U4E8I4_RUNSL</name>
<reference evidence="4" key="1">
    <citation type="submission" date="2011-06" db="EMBL/GenBank/DDBJ databases">
        <title>The complete genome of chromosome of Runella slithyformis DSM 19594.</title>
        <authorList>
            <consortium name="US DOE Joint Genome Institute (JGI-PGF)"/>
            <person name="Lucas S."/>
            <person name="Han J."/>
            <person name="Lapidus A."/>
            <person name="Bruce D."/>
            <person name="Goodwin L."/>
            <person name="Pitluck S."/>
            <person name="Peters L."/>
            <person name="Kyrpides N."/>
            <person name="Mavromatis K."/>
            <person name="Ivanova N."/>
            <person name="Ovchinnikova G."/>
            <person name="Zhang X."/>
            <person name="Misra M."/>
            <person name="Detter J.C."/>
            <person name="Tapia R."/>
            <person name="Han C."/>
            <person name="Land M."/>
            <person name="Hauser L."/>
            <person name="Markowitz V."/>
            <person name="Cheng J.-F."/>
            <person name="Hugenholtz P."/>
            <person name="Woyke T."/>
            <person name="Wu D."/>
            <person name="Tindall B."/>
            <person name="Faehrich R."/>
            <person name="Brambilla E."/>
            <person name="Klenk H.-P."/>
            <person name="Eisen J.A."/>
        </authorList>
    </citation>
    <scope>NUCLEOTIDE SEQUENCE [LARGE SCALE GENOMIC DNA]</scope>
    <source>
        <strain evidence="4">ATCC 29530 / DSM 19594 / LMG 11500 / NCIMB 11436 / LSU 4</strain>
    </source>
</reference>
<keyword evidence="4" id="KW-1185">Reference proteome</keyword>
<dbReference type="InterPro" id="IPR015943">
    <property type="entry name" value="WD40/YVTN_repeat-like_dom_sf"/>
</dbReference>
<dbReference type="PANTHER" id="PTHR12106">
    <property type="entry name" value="SORTILIN RELATED"/>
    <property type="match status" value="1"/>
</dbReference>
<proteinExistence type="predicted"/>
<evidence type="ECO:0000313" key="4">
    <source>
        <dbReference type="Proteomes" id="UP000000493"/>
    </source>
</evidence>
<dbReference type="AlphaFoldDB" id="A0A7U4E8I4"/>
<dbReference type="RefSeq" id="WP_013931021.1">
    <property type="nucleotide sequence ID" value="NC_015703.1"/>
</dbReference>
<protein>
    <submittedName>
        <fullName evidence="3">Glycosyl hydrolase BNR repeat-containing protein</fullName>
    </submittedName>
</protein>
<keyword evidence="1" id="KW-0677">Repeat</keyword>
<dbReference type="Gene3D" id="2.130.10.10">
    <property type="entry name" value="YVTN repeat-like/Quinoprotein amine dehydrogenase"/>
    <property type="match status" value="3"/>
</dbReference>
<dbReference type="SUPFAM" id="SSF50939">
    <property type="entry name" value="Sialidases"/>
    <property type="match status" value="2"/>
</dbReference>
<feature type="domain" description="Sortilin N-terminal" evidence="2">
    <location>
        <begin position="137"/>
        <end position="261"/>
    </location>
</feature>
<dbReference type="PANTHER" id="PTHR12106:SF27">
    <property type="entry name" value="SORTILIN-RELATED RECEPTOR"/>
    <property type="match status" value="1"/>
</dbReference>
<dbReference type="InterPro" id="IPR031778">
    <property type="entry name" value="Sortilin_N"/>
</dbReference>
<dbReference type="CDD" id="cd15482">
    <property type="entry name" value="Sialidase_non-viral"/>
    <property type="match status" value="2"/>
</dbReference>
<organism evidence="3 4">
    <name type="scientific">Runella slithyformis (strain ATCC 29530 / DSM 19594 / LMG 11500 / NCIMB 11436 / LSU 4)</name>
    <dbReference type="NCBI Taxonomy" id="761193"/>
    <lineage>
        <taxon>Bacteria</taxon>
        <taxon>Pseudomonadati</taxon>
        <taxon>Bacteroidota</taxon>
        <taxon>Cytophagia</taxon>
        <taxon>Cytophagales</taxon>
        <taxon>Spirosomataceae</taxon>
        <taxon>Runella</taxon>
    </lineage>
</organism>
<evidence type="ECO:0000256" key="1">
    <source>
        <dbReference type="ARBA" id="ARBA00022737"/>
    </source>
</evidence>
<dbReference type="InterPro" id="IPR050310">
    <property type="entry name" value="VPS10-sortilin"/>
</dbReference>
<dbReference type="EMBL" id="CP002859">
    <property type="protein sequence ID" value="AEI51753.1"/>
    <property type="molecule type" value="Genomic_DNA"/>
</dbReference>
<accession>A0A7U4E8I4</accession>
<sequence length="1072" mass="119051">MIKHFCFITVLGLLFVGTGMAQKKKTKAPESAAQATKITDPNLFNALRYRNIGPFVGGRSLAVSGVVGQPLVYYFGATGGGIWKTIDGGNKWFPISDSTFQSSSVGAIAVAATDPNIIYAGMGETDIRGNISYGDGVYKSTDAGKSWKHIGLKETYSVSHIAVHPKNPDILFVAASGNIWGPNKERGVYRSKDGGKTWEQVLTKNDSTGAVDVVFDPSNPQILYAALWQCFRNHHMMSSGGPGSGLYKSVDGGTTWQSISQKPGMPKGLLGKIGIAVAPTNGNRLWAMIENQEKGGLYRSDDAGETWNHITDNPNLKQRPWYYMNLAVSPKDENHLVILNVNAFKSKDGGKTFQRINVHHGDTHDVWINPNNPDNYIIGDDGGGEVTFNDGETFTDLDLPTSQFYHVSTDNDFPYNVYGAQQDNSAKRIASRSDDATIGIRDWYTVAGGESGYIVADPLDPTVTFGGSYDGLITRLDKKTNQEQTINVYPEYFMGSPSGDRTYRFQWTYPIVFSPHDPKTLFATSQYVHKTTDYGHSWETISPDLTRHDPATLGPTGGPISKDMTGAETYATVFTFAECEHEKGVYWTGSDDGLIHVSRDAGKTWSNVTPPKEMLGDFALMSLIETSRFDKGKAYLAATRYKLNDRKPYLLKTTDYGKTWTAITNGIPADEYTRVVREDPHRKGLLYAGTERGVWVSFDDGVNWQKMQLNLPLTPIHDLVIQKREKDLVVATHGRSFWILDDLTPLHEIMDKAVTADAHLYKPRPSYRFQGGGRFTTDEFVEEGENAPNGVMVRYYFKETPKEEVKLQFLTATGDTIIGYSSKKDRKGEEVKDSKDFYANPKQRRPDVLATKAGMNAFLWNMRYPNATEVDGINVMWSGSTIGPKAIPGKYKVQLIVGKNLIKEQEFDILKDPRVKTTDAEFKEQFALLMKINNKLSETHKGINQIRKVREDVKSYQKAVKDTAIATKLKKQVKPLMDELDAIESLLMQPKSKAGQDALNFAIQLNDKLAGVGSVVSSADTKPTKSSYEAYNDLSGKIDKQLDRLKTVLQKEVPAFNDAVRQADVKAINLNN</sequence>
<dbReference type="Pfam" id="PF15902">
    <property type="entry name" value="Sortilin-Vps10"/>
    <property type="match status" value="1"/>
</dbReference>
<evidence type="ECO:0000313" key="3">
    <source>
        <dbReference type="EMBL" id="AEI51753.1"/>
    </source>
</evidence>
<dbReference type="Proteomes" id="UP000000493">
    <property type="component" value="Chromosome"/>
</dbReference>